<dbReference type="Proteomes" id="UP001170310">
    <property type="component" value="Unassembled WGS sequence"/>
</dbReference>
<keyword evidence="2" id="KW-1185">Reference proteome</keyword>
<accession>A0AAW7Z059</accession>
<dbReference type="AlphaFoldDB" id="A0AAW7Z059"/>
<reference evidence="1" key="1">
    <citation type="submission" date="2023-07" db="EMBL/GenBank/DDBJ databases">
        <title>Genome content predicts the carbon catabolic preferences of heterotrophic bacteria.</title>
        <authorList>
            <person name="Gralka M."/>
        </authorList>
    </citation>
    <scope>NUCLEOTIDE SEQUENCE</scope>
    <source>
        <strain evidence="1">E2R20</strain>
    </source>
</reference>
<feature type="non-terminal residue" evidence="1">
    <location>
        <position position="73"/>
    </location>
</feature>
<name>A0AAW7Z059_9STAP</name>
<comment type="caution">
    <text evidence="1">The sequence shown here is derived from an EMBL/GenBank/DDBJ whole genome shotgun (WGS) entry which is preliminary data.</text>
</comment>
<dbReference type="EMBL" id="JAUOQO010001006">
    <property type="protein sequence ID" value="MDO6575642.1"/>
    <property type="molecule type" value="Genomic_DNA"/>
</dbReference>
<sequence>MPAGISTSTAIKRLNVVTHQGQRMNVQNIINLGSLLIFRDYFAAICWVFIQIVRCGQHLCGIVNYAKDANAVE</sequence>
<dbReference type="RefSeq" id="WP_303522797.1">
    <property type="nucleotide sequence ID" value="NZ_JAUOQO010001006.1"/>
</dbReference>
<proteinExistence type="predicted"/>
<protein>
    <submittedName>
        <fullName evidence="1">Uncharacterized protein</fullName>
    </submittedName>
</protein>
<organism evidence="1 2">
    <name type="scientific">Staphylococcus pasteuri_A</name>
    <dbReference type="NCBI Taxonomy" id="3062664"/>
    <lineage>
        <taxon>Bacteria</taxon>
        <taxon>Bacillati</taxon>
        <taxon>Bacillota</taxon>
        <taxon>Bacilli</taxon>
        <taxon>Bacillales</taxon>
        <taxon>Staphylococcaceae</taxon>
        <taxon>Staphylococcus</taxon>
    </lineage>
</organism>
<gene>
    <name evidence="1" type="ORF">Q4528_16155</name>
</gene>
<evidence type="ECO:0000313" key="2">
    <source>
        <dbReference type="Proteomes" id="UP001170310"/>
    </source>
</evidence>
<evidence type="ECO:0000313" key="1">
    <source>
        <dbReference type="EMBL" id="MDO6575642.1"/>
    </source>
</evidence>